<dbReference type="InterPro" id="IPR017455">
    <property type="entry name" value="Znf_FYVE-rel"/>
</dbReference>
<name>A0A6G0WBG0_9STRA</name>
<dbReference type="InterPro" id="IPR052727">
    <property type="entry name" value="Rab4/Rab5_effector"/>
</dbReference>
<dbReference type="InterPro" id="IPR023393">
    <property type="entry name" value="START-like_dom_sf"/>
</dbReference>
<dbReference type="GO" id="GO:0008270">
    <property type="term" value="F:zinc ion binding"/>
    <property type="evidence" value="ECO:0007669"/>
    <property type="project" value="UniProtKB-KW"/>
</dbReference>
<evidence type="ECO:0000313" key="8">
    <source>
        <dbReference type="Proteomes" id="UP000481153"/>
    </source>
</evidence>
<reference evidence="7 8" key="1">
    <citation type="submission" date="2019-07" db="EMBL/GenBank/DDBJ databases">
        <title>Genomics analysis of Aphanomyces spp. identifies a new class of oomycete effector associated with host adaptation.</title>
        <authorList>
            <person name="Gaulin E."/>
        </authorList>
    </citation>
    <scope>NUCLEOTIDE SEQUENCE [LARGE SCALE GENOMIC DNA]</scope>
    <source>
        <strain evidence="7 8">ATCC 201684</strain>
    </source>
</reference>
<dbReference type="EMBL" id="VJMJ01000301">
    <property type="protein sequence ID" value="KAF0723584.1"/>
    <property type="molecule type" value="Genomic_DNA"/>
</dbReference>
<comment type="caution">
    <text evidence="7">The sequence shown here is derived from an EMBL/GenBank/DDBJ whole genome shotgun (WGS) entry which is preliminary data.</text>
</comment>
<dbReference type="SUPFAM" id="SSF57903">
    <property type="entry name" value="FYVE/PHD zinc finger"/>
    <property type="match status" value="1"/>
</dbReference>
<evidence type="ECO:0000256" key="1">
    <source>
        <dbReference type="ARBA" id="ARBA00022723"/>
    </source>
</evidence>
<gene>
    <name evidence="7" type="ORF">Ae201684_017551</name>
</gene>
<keyword evidence="1" id="KW-0479">Metal-binding</keyword>
<keyword evidence="8" id="KW-1185">Reference proteome</keyword>
<accession>A0A6G0WBG0</accession>
<proteinExistence type="predicted"/>
<evidence type="ECO:0000256" key="3">
    <source>
        <dbReference type="ARBA" id="ARBA00022833"/>
    </source>
</evidence>
<evidence type="ECO:0000256" key="4">
    <source>
        <dbReference type="PROSITE-ProRule" id="PRU00091"/>
    </source>
</evidence>
<evidence type="ECO:0000259" key="6">
    <source>
        <dbReference type="PROSITE" id="PS50178"/>
    </source>
</evidence>
<keyword evidence="2 4" id="KW-0863">Zinc-finger</keyword>
<dbReference type="AlphaFoldDB" id="A0A6G0WBG0"/>
<dbReference type="PANTHER" id="PTHR13510">
    <property type="entry name" value="FYVE-FINGER-CONTAINING RAB5 EFFECTOR PROTEIN RABENOSYN-5-RELATED"/>
    <property type="match status" value="1"/>
</dbReference>
<dbReference type="Proteomes" id="UP000481153">
    <property type="component" value="Unassembled WGS sequence"/>
</dbReference>
<dbReference type="InterPro" id="IPR011011">
    <property type="entry name" value="Znf_FYVE_PHD"/>
</dbReference>
<dbReference type="PANTHER" id="PTHR13510:SF44">
    <property type="entry name" value="RABENOSYN-5"/>
    <property type="match status" value="1"/>
</dbReference>
<feature type="domain" description="FYVE-type" evidence="6">
    <location>
        <begin position="258"/>
        <end position="311"/>
    </location>
</feature>
<sequence length="431" mass="48593">MKRQASLPLPAGFFRSPSLAQHQERQLIRSGLQSLTDVIRDSRLDGAIPWTLQSQTKSLRVYSSTPNAMTATHTIFMFTAELRATLDEVYAIMRFQEHADFQRYCTTAAAKDIIDCASLYNLALPTPNHPRNYVGVKWIAAASANPLGKKRDACYVEFQDDFEVDGHRGWARALTSVEVDACPNLQLSHGLVRMDILRAGFVFTEMETSGFIHVANMYHVDFGTHMPPWMIDMTIRKRAKIIDGIELMLEQQRPQPMQSPRAACGICSRKFGMLVKRYHCRRCAISLCKNCKHTSRQDRTNICSRCFLETSTAGNYLPKQEESFVETTSTVYCYTSRRESDSMIRQDRSGSAVFDSNGRCVGGDDMPPFQMSVRGGIKLLDSPTEKLLVSRRHRPPCVASDKESHLAAPTVWDRSPPRPHATTVVSLSDRT</sequence>
<dbReference type="InterPro" id="IPR013083">
    <property type="entry name" value="Znf_RING/FYVE/PHD"/>
</dbReference>
<protein>
    <recommendedName>
        <fullName evidence="6">FYVE-type domain-containing protein</fullName>
    </recommendedName>
</protein>
<organism evidence="7 8">
    <name type="scientific">Aphanomyces euteiches</name>
    <dbReference type="NCBI Taxonomy" id="100861"/>
    <lineage>
        <taxon>Eukaryota</taxon>
        <taxon>Sar</taxon>
        <taxon>Stramenopiles</taxon>
        <taxon>Oomycota</taxon>
        <taxon>Saprolegniomycetes</taxon>
        <taxon>Saprolegniales</taxon>
        <taxon>Verrucalvaceae</taxon>
        <taxon>Aphanomyces</taxon>
    </lineage>
</organism>
<evidence type="ECO:0000256" key="2">
    <source>
        <dbReference type="ARBA" id="ARBA00022771"/>
    </source>
</evidence>
<evidence type="ECO:0000256" key="5">
    <source>
        <dbReference type="SAM" id="MobiDB-lite"/>
    </source>
</evidence>
<evidence type="ECO:0000313" key="7">
    <source>
        <dbReference type="EMBL" id="KAF0723584.1"/>
    </source>
</evidence>
<dbReference type="SUPFAM" id="SSF55961">
    <property type="entry name" value="Bet v1-like"/>
    <property type="match status" value="1"/>
</dbReference>
<dbReference type="Gene3D" id="3.30.40.10">
    <property type="entry name" value="Zinc/RING finger domain, C3HC4 (zinc finger)"/>
    <property type="match status" value="1"/>
</dbReference>
<dbReference type="VEuPathDB" id="FungiDB:AeMF1_003059"/>
<feature type="region of interest" description="Disordered" evidence="5">
    <location>
        <begin position="394"/>
        <end position="431"/>
    </location>
</feature>
<dbReference type="Gene3D" id="3.30.530.20">
    <property type="match status" value="1"/>
</dbReference>
<keyword evidence="3" id="KW-0862">Zinc</keyword>
<dbReference type="PROSITE" id="PS50178">
    <property type="entry name" value="ZF_FYVE"/>
    <property type="match status" value="1"/>
</dbReference>